<dbReference type="Proteomes" id="UP000051638">
    <property type="component" value="Unassembled WGS sequence"/>
</dbReference>
<dbReference type="HAMAP" id="MF_00530">
    <property type="entry name" value="ATP_synth_epsil_bac"/>
    <property type="match status" value="1"/>
</dbReference>
<comment type="caution">
    <text evidence="16">The sequence shown here is derived from an EMBL/GenBank/DDBJ whole genome shotgun (WGS) entry which is preliminary data.</text>
</comment>
<evidence type="ECO:0000259" key="14">
    <source>
        <dbReference type="Pfam" id="PF00401"/>
    </source>
</evidence>
<dbReference type="SUPFAM" id="SSF51344">
    <property type="entry name" value="Epsilon subunit of F1F0-ATP synthase N-terminal domain"/>
    <property type="match status" value="1"/>
</dbReference>
<dbReference type="STRING" id="1423796.FC24_GL001183"/>
<keyword evidence="12" id="KW-0375">Hydrogen ion transport</keyword>
<dbReference type="NCBIfam" id="TIGR01216">
    <property type="entry name" value="ATP_synt_epsi"/>
    <property type="match status" value="1"/>
</dbReference>
<evidence type="ECO:0000256" key="9">
    <source>
        <dbReference type="ARBA" id="ARBA00023310"/>
    </source>
</evidence>
<keyword evidence="17" id="KW-1185">Reference proteome</keyword>
<comment type="subcellular location">
    <subcellularLocation>
        <location evidence="12">Cell membrane</location>
        <topology evidence="12">Peripheral membrane protein</topology>
    </subcellularLocation>
    <subcellularLocation>
        <location evidence="2">Endomembrane system</location>
        <topology evidence="2">Peripheral membrane protein</topology>
    </subcellularLocation>
</comment>
<dbReference type="NCBIfam" id="NF001846">
    <property type="entry name" value="PRK00571.1-3"/>
    <property type="match status" value="1"/>
</dbReference>
<name>A0A0R2D3P2_9LACO</name>
<dbReference type="GO" id="GO:0005886">
    <property type="term" value="C:plasma membrane"/>
    <property type="evidence" value="ECO:0007669"/>
    <property type="project" value="UniProtKB-SubCell"/>
</dbReference>
<keyword evidence="6 12" id="KW-0406">Ion transport</keyword>
<dbReference type="Gene3D" id="2.60.15.10">
    <property type="entry name" value="F0F1 ATP synthase delta/epsilon subunit, N-terminal"/>
    <property type="match status" value="1"/>
</dbReference>
<keyword evidence="12" id="KW-1003">Cell membrane</keyword>
<evidence type="ECO:0000256" key="2">
    <source>
        <dbReference type="ARBA" id="ARBA00004184"/>
    </source>
</evidence>
<dbReference type="InterPro" id="IPR020547">
    <property type="entry name" value="ATP_synth_F1_esu_C"/>
</dbReference>
<evidence type="ECO:0000256" key="5">
    <source>
        <dbReference type="ARBA" id="ARBA00022448"/>
    </source>
</evidence>
<feature type="domain" description="ATP synthase F1 complex delta/epsilon subunit N-terminal" evidence="15">
    <location>
        <begin position="9"/>
        <end position="90"/>
    </location>
</feature>
<evidence type="ECO:0000256" key="3">
    <source>
        <dbReference type="ARBA" id="ARBA00005712"/>
    </source>
</evidence>
<dbReference type="InterPro" id="IPR036771">
    <property type="entry name" value="ATPsynth_dsu/esu_N"/>
</dbReference>
<dbReference type="GO" id="GO:0012505">
    <property type="term" value="C:endomembrane system"/>
    <property type="evidence" value="ECO:0007669"/>
    <property type="project" value="UniProtKB-SubCell"/>
</dbReference>
<evidence type="ECO:0000313" key="17">
    <source>
        <dbReference type="Proteomes" id="UP000051638"/>
    </source>
</evidence>
<dbReference type="Pfam" id="PF00401">
    <property type="entry name" value="ATP-synt_DE"/>
    <property type="match status" value="1"/>
</dbReference>
<dbReference type="Gene3D" id="1.20.5.440">
    <property type="entry name" value="ATP synthase delta/epsilon subunit, C-terminal domain"/>
    <property type="match status" value="1"/>
</dbReference>
<proteinExistence type="inferred from homology"/>
<keyword evidence="8 12" id="KW-0139">CF(1)</keyword>
<feature type="domain" description="ATP synthase epsilon subunit C-terminal" evidence="14">
    <location>
        <begin position="95"/>
        <end position="142"/>
    </location>
</feature>
<organism evidence="16 17">
    <name type="scientific">Loigolactobacillus rennini DSM 20253</name>
    <dbReference type="NCBI Taxonomy" id="1423796"/>
    <lineage>
        <taxon>Bacteria</taxon>
        <taxon>Bacillati</taxon>
        <taxon>Bacillota</taxon>
        <taxon>Bacilli</taxon>
        <taxon>Lactobacillales</taxon>
        <taxon>Lactobacillaceae</taxon>
        <taxon>Loigolactobacillus</taxon>
    </lineage>
</organism>
<evidence type="ECO:0000256" key="13">
    <source>
        <dbReference type="RuleBase" id="RU003656"/>
    </source>
</evidence>
<evidence type="ECO:0000256" key="7">
    <source>
        <dbReference type="ARBA" id="ARBA00023136"/>
    </source>
</evidence>
<protein>
    <recommendedName>
        <fullName evidence="4 12">ATP synthase epsilon chain</fullName>
    </recommendedName>
    <alternativeName>
        <fullName evidence="11 12">ATP synthase F1 sector epsilon subunit</fullName>
    </alternativeName>
    <alternativeName>
        <fullName evidence="10 12">F-ATPase epsilon subunit</fullName>
    </alternativeName>
</protein>
<keyword evidence="7 12" id="KW-0472">Membrane</keyword>
<evidence type="ECO:0000256" key="10">
    <source>
        <dbReference type="ARBA" id="ARBA00030215"/>
    </source>
</evidence>
<dbReference type="InterPro" id="IPR020546">
    <property type="entry name" value="ATP_synth_F1_dsu/esu_N"/>
</dbReference>
<dbReference type="InterPro" id="IPR001469">
    <property type="entry name" value="ATP_synth_F1_dsu/esu"/>
</dbReference>
<dbReference type="PANTHER" id="PTHR13822">
    <property type="entry name" value="ATP SYNTHASE DELTA/EPSILON CHAIN"/>
    <property type="match status" value="1"/>
</dbReference>
<accession>A0A0R2D3P2</accession>
<dbReference type="EMBL" id="AYYI01000030">
    <property type="protein sequence ID" value="KRM98589.1"/>
    <property type="molecule type" value="Genomic_DNA"/>
</dbReference>
<comment type="similarity">
    <text evidence="3 12 13">Belongs to the ATPase epsilon chain family.</text>
</comment>
<dbReference type="PATRIC" id="fig|1423796.3.peg.1208"/>
<evidence type="ECO:0000256" key="12">
    <source>
        <dbReference type="HAMAP-Rule" id="MF_00530"/>
    </source>
</evidence>
<dbReference type="Pfam" id="PF02823">
    <property type="entry name" value="ATP-synt_DE_N"/>
    <property type="match status" value="1"/>
</dbReference>
<dbReference type="PANTHER" id="PTHR13822:SF10">
    <property type="entry name" value="ATP SYNTHASE EPSILON CHAIN, CHLOROPLASTIC"/>
    <property type="match status" value="1"/>
</dbReference>
<evidence type="ECO:0000256" key="11">
    <source>
        <dbReference type="ARBA" id="ARBA00031795"/>
    </source>
</evidence>
<evidence type="ECO:0000313" key="16">
    <source>
        <dbReference type="EMBL" id="KRM98589.1"/>
    </source>
</evidence>
<comment type="subunit">
    <text evidence="12 13">F-type ATPases have 2 components, CF(1) - the catalytic core - and CF(0) - the membrane proton channel. CF(1) has five subunits: alpha(3), beta(3), gamma(1), delta(1), epsilon(1). CF(0) has three main subunits: a, b and c.</text>
</comment>
<evidence type="ECO:0000256" key="4">
    <source>
        <dbReference type="ARBA" id="ARBA00014480"/>
    </source>
</evidence>
<dbReference type="GO" id="GO:0005524">
    <property type="term" value="F:ATP binding"/>
    <property type="evidence" value="ECO:0007669"/>
    <property type="project" value="UniProtKB-UniRule"/>
</dbReference>
<dbReference type="AlphaFoldDB" id="A0A0R2D3P2"/>
<keyword evidence="9 12" id="KW-0066">ATP synthesis</keyword>
<dbReference type="GO" id="GO:0045259">
    <property type="term" value="C:proton-transporting ATP synthase complex"/>
    <property type="evidence" value="ECO:0007669"/>
    <property type="project" value="UniProtKB-KW"/>
</dbReference>
<sequence length="143" mass="15737">MQMADKPVLTVNIVTPDGIIYDHKATMLIVKALDGQLGIMANHLPLVAPLQIDEVRVKRADNPEKEDAIAVNGGFMEVSDNVASVVADSAERERDIDVSRAELAEQKAEKRIKAAKAKHDADELARAQIKLRRALNRIKVAKH</sequence>
<dbReference type="GO" id="GO:0046933">
    <property type="term" value="F:proton-transporting ATP synthase activity, rotational mechanism"/>
    <property type="evidence" value="ECO:0007669"/>
    <property type="project" value="UniProtKB-UniRule"/>
</dbReference>
<comment type="function">
    <text evidence="1 12">Produces ATP from ADP in the presence of a proton gradient across the membrane.</text>
</comment>
<keyword evidence="5 12" id="KW-0813">Transport</keyword>
<evidence type="ECO:0000259" key="15">
    <source>
        <dbReference type="Pfam" id="PF02823"/>
    </source>
</evidence>
<evidence type="ECO:0000256" key="8">
    <source>
        <dbReference type="ARBA" id="ARBA00023196"/>
    </source>
</evidence>
<evidence type="ECO:0000256" key="6">
    <source>
        <dbReference type="ARBA" id="ARBA00023065"/>
    </source>
</evidence>
<evidence type="ECO:0000256" key="1">
    <source>
        <dbReference type="ARBA" id="ARBA00003543"/>
    </source>
</evidence>
<dbReference type="CDD" id="cd12152">
    <property type="entry name" value="F1-ATPase_delta"/>
    <property type="match status" value="1"/>
</dbReference>
<reference evidence="16 17" key="1">
    <citation type="journal article" date="2015" name="Genome Announc.">
        <title>Expanding the biotechnology potential of lactobacilli through comparative genomics of 213 strains and associated genera.</title>
        <authorList>
            <person name="Sun Z."/>
            <person name="Harris H.M."/>
            <person name="McCann A."/>
            <person name="Guo C."/>
            <person name="Argimon S."/>
            <person name="Zhang W."/>
            <person name="Yang X."/>
            <person name="Jeffery I.B."/>
            <person name="Cooney J.C."/>
            <person name="Kagawa T.F."/>
            <person name="Liu W."/>
            <person name="Song Y."/>
            <person name="Salvetti E."/>
            <person name="Wrobel A."/>
            <person name="Rasinkangas P."/>
            <person name="Parkhill J."/>
            <person name="Rea M.C."/>
            <person name="O'Sullivan O."/>
            <person name="Ritari J."/>
            <person name="Douillard F.P."/>
            <person name="Paul Ross R."/>
            <person name="Yang R."/>
            <person name="Briner A.E."/>
            <person name="Felis G.E."/>
            <person name="de Vos W.M."/>
            <person name="Barrangou R."/>
            <person name="Klaenhammer T.R."/>
            <person name="Caufield P.W."/>
            <person name="Cui Y."/>
            <person name="Zhang H."/>
            <person name="O'Toole P.W."/>
        </authorList>
    </citation>
    <scope>NUCLEOTIDE SEQUENCE [LARGE SCALE GENOMIC DNA]</scope>
    <source>
        <strain evidence="16 17">DSM 20253</strain>
    </source>
</reference>
<gene>
    <name evidence="12" type="primary">atpC</name>
    <name evidence="16" type="ORF">FC24_GL001183</name>
</gene>